<evidence type="ECO:0000256" key="3">
    <source>
        <dbReference type="ARBA" id="ARBA00023014"/>
    </source>
</evidence>
<sequence>MHKKSRSYTPIDYLELLLEEAALNGTKRRERYPGRHFFGYFCSYWPEEFILAAGFEPLRILPTSTRGTPAELPAYCCSLARISLATAISGGYRDLAGVGFAHTCDTMQCLGGVWNQTTQSGTILSMVPPVLPNAPGAHRYYEGELKSLLAQMSSLADCQISDTRLRPAMELCHSIRQLVAELDHMRHDLPSPLVSALMRAGQVMPRTDYARALEAALPAVREKTSRGQKRLRVMISGAVFENDSLFQMVEELGGRVVADDTCTGFRHYEAGNKWDYTDPLKALVQRYANMPPCPCRHRGLEERINYLIKLARDRQATGAVLVIRKYCEPHAWDCVPLTSGLRSAGINTLVLELEGAVPGGQERTRLQAFLESL</sequence>
<organism evidence="4 5">
    <name type="scientific">Desulfallas thermosapovorans DSM 6562</name>
    <dbReference type="NCBI Taxonomy" id="1121431"/>
    <lineage>
        <taxon>Bacteria</taxon>
        <taxon>Bacillati</taxon>
        <taxon>Bacillota</taxon>
        <taxon>Clostridia</taxon>
        <taxon>Eubacteriales</taxon>
        <taxon>Desulfallaceae</taxon>
        <taxon>Desulfallas</taxon>
    </lineage>
</organism>
<keyword evidence="3" id="KW-0411">Iron-sulfur</keyword>
<evidence type="ECO:0000313" key="5">
    <source>
        <dbReference type="Proteomes" id="UP000323166"/>
    </source>
</evidence>
<keyword evidence="5" id="KW-1185">Reference proteome</keyword>
<proteinExistence type="inferred from homology"/>
<dbReference type="Proteomes" id="UP000323166">
    <property type="component" value="Unassembled WGS sequence"/>
</dbReference>
<comment type="cofactor">
    <cofactor evidence="1">
        <name>[4Fe-4S] cluster</name>
        <dbReference type="ChEBI" id="CHEBI:49883"/>
    </cofactor>
</comment>
<comment type="caution">
    <text evidence="4">The sequence shown here is derived from an EMBL/GenBank/DDBJ whole genome shotgun (WGS) entry which is preliminary data.</text>
</comment>
<protein>
    <submittedName>
        <fullName evidence="4">Benzoyl-CoA reductase/2-hydroxyglutaryl-CoA dehydratase subunit BcrC/BadD/HgdB</fullName>
    </submittedName>
</protein>
<evidence type="ECO:0000313" key="4">
    <source>
        <dbReference type="EMBL" id="TYO95162.1"/>
    </source>
</evidence>
<dbReference type="InterPro" id="IPR010327">
    <property type="entry name" value="FldB/FldC_alpha/beta"/>
</dbReference>
<dbReference type="PANTHER" id="PTHR30548">
    <property type="entry name" value="2-HYDROXYGLUTARYL-COA DEHYDRATASE, D-COMPONENT-RELATED"/>
    <property type="match status" value="1"/>
</dbReference>
<name>A0A5S4ZR27_9FIRM</name>
<evidence type="ECO:0000256" key="1">
    <source>
        <dbReference type="ARBA" id="ARBA00001966"/>
    </source>
</evidence>
<keyword evidence="3" id="KW-0408">Iron</keyword>
<accession>A0A5S4ZR27</accession>
<dbReference type="Gene3D" id="3.40.50.11890">
    <property type="match status" value="1"/>
</dbReference>
<dbReference type="GO" id="GO:0051536">
    <property type="term" value="F:iron-sulfur cluster binding"/>
    <property type="evidence" value="ECO:0007669"/>
    <property type="project" value="UniProtKB-KW"/>
</dbReference>
<dbReference type="PANTHER" id="PTHR30548:SF1">
    <property type="entry name" value="DEHYDRATASE SUBUNIT MJ0007-RELATED"/>
    <property type="match status" value="1"/>
</dbReference>
<dbReference type="RefSeq" id="WP_166511896.1">
    <property type="nucleotide sequence ID" value="NZ_VNHM01000009.1"/>
</dbReference>
<gene>
    <name evidence="4" type="ORF">LX24_01891</name>
</gene>
<comment type="similarity">
    <text evidence="2">Belongs to the FldB/FldC dehydratase alpha/beta subunit family.</text>
</comment>
<dbReference type="AlphaFoldDB" id="A0A5S4ZR27"/>
<dbReference type="GO" id="GO:0016836">
    <property type="term" value="F:hydro-lyase activity"/>
    <property type="evidence" value="ECO:0007669"/>
    <property type="project" value="UniProtKB-ARBA"/>
</dbReference>
<dbReference type="EMBL" id="VNHM01000009">
    <property type="protein sequence ID" value="TYO95162.1"/>
    <property type="molecule type" value="Genomic_DNA"/>
</dbReference>
<dbReference type="Gene3D" id="1.20.1270.370">
    <property type="match status" value="1"/>
</dbReference>
<dbReference type="Gene3D" id="3.40.50.11900">
    <property type="match status" value="1"/>
</dbReference>
<evidence type="ECO:0000256" key="2">
    <source>
        <dbReference type="ARBA" id="ARBA00005806"/>
    </source>
</evidence>
<dbReference type="Pfam" id="PF06050">
    <property type="entry name" value="HGD-D"/>
    <property type="match status" value="1"/>
</dbReference>
<reference evidence="4 5" key="1">
    <citation type="submission" date="2019-07" db="EMBL/GenBank/DDBJ databases">
        <title>Genomic Encyclopedia of Type Strains, Phase I: the one thousand microbial genomes (KMG-I) project.</title>
        <authorList>
            <person name="Kyrpides N."/>
        </authorList>
    </citation>
    <scope>NUCLEOTIDE SEQUENCE [LARGE SCALE GENOMIC DNA]</scope>
    <source>
        <strain evidence="4 5">DSM 6562</strain>
    </source>
</reference>
<keyword evidence="3" id="KW-0479">Metal-binding</keyword>